<accession>A0A510WUP4</accession>
<keyword evidence="3" id="KW-1185">Reference proteome</keyword>
<keyword evidence="1" id="KW-0472">Membrane</keyword>
<gene>
    <name evidence="2" type="ORF">LAV01_11730</name>
</gene>
<protein>
    <submittedName>
        <fullName evidence="2">Uncharacterized protein</fullName>
    </submittedName>
</protein>
<keyword evidence="1" id="KW-0812">Transmembrane</keyword>
<evidence type="ECO:0000313" key="3">
    <source>
        <dbReference type="Proteomes" id="UP000321722"/>
    </source>
</evidence>
<feature type="transmembrane region" description="Helical" evidence="1">
    <location>
        <begin position="6"/>
        <end position="28"/>
    </location>
</feature>
<reference evidence="2 3" key="1">
    <citation type="submission" date="2019-07" db="EMBL/GenBank/DDBJ databases">
        <title>Whole genome shotgun sequence of Lactobacillus aviarius subsp. aviarius NBRC 102162.</title>
        <authorList>
            <person name="Hosoyama A."/>
            <person name="Uohara A."/>
            <person name="Ohji S."/>
            <person name="Ichikawa N."/>
        </authorList>
    </citation>
    <scope>NUCLEOTIDE SEQUENCE [LARGE SCALE GENOMIC DNA]</scope>
    <source>
        <strain evidence="2 3">NBRC 102162</strain>
    </source>
</reference>
<comment type="caution">
    <text evidence="2">The sequence shown here is derived from an EMBL/GenBank/DDBJ whole genome shotgun (WGS) entry which is preliminary data.</text>
</comment>
<evidence type="ECO:0000313" key="2">
    <source>
        <dbReference type="EMBL" id="GEK42341.1"/>
    </source>
</evidence>
<evidence type="ECO:0000256" key="1">
    <source>
        <dbReference type="SAM" id="Phobius"/>
    </source>
</evidence>
<proteinExistence type="predicted"/>
<dbReference type="GeneID" id="29933596"/>
<dbReference type="Proteomes" id="UP000321722">
    <property type="component" value="Unassembled WGS sequence"/>
</dbReference>
<dbReference type="AlphaFoldDB" id="A0A510WUP4"/>
<name>A0A510WUP4_9LACO</name>
<dbReference type="RefSeq" id="WP_057827821.1">
    <property type="nucleotide sequence ID" value="NZ_BAAACL010000001.1"/>
</dbReference>
<keyword evidence="1" id="KW-1133">Transmembrane helix</keyword>
<organism evidence="2 3">
    <name type="scientific">Ligilactobacillus aviarius</name>
    <dbReference type="NCBI Taxonomy" id="1606"/>
    <lineage>
        <taxon>Bacteria</taxon>
        <taxon>Bacillati</taxon>
        <taxon>Bacillota</taxon>
        <taxon>Bacilli</taxon>
        <taxon>Lactobacillales</taxon>
        <taxon>Lactobacillaceae</taxon>
        <taxon>Ligilactobacillus</taxon>
    </lineage>
</organism>
<sequence>MEKWNFAFNLMSMLASIGTFGTFIFLLYDKISSYKKIQEEKNAAIDDLENCKAVSNELLKLLSNAITCTYSNSMEKIEELSYSVSLVLSYKIIGNDIHNSLFYLINKMSTIKIYNNILEEEQRINLEKYVEQITKYVNLAIKRLQKKIK</sequence>
<dbReference type="EMBL" id="BJUI01000018">
    <property type="protein sequence ID" value="GEK42341.1"/>
    <property type="molecule type" value="Genomic_DNA"/>
</dbReference>